<keyword evidence="4" id="KW-1185">Reference proteome</keyword>
<organism evidence="3 4">
    <name type="scientific">Cellulomonas phragmiteti</name>
    <dbReference type="NCBI Taxonomy" id="478780"/>
    <lineage>
        <taxon>Bacteria</taxon>
        <taxon>Bacillati</taxon>
        <taxon>Actinomycetota</taxon>
        <taxon>Actinomycetes</taxon>
        <taxon>Micrococcales</taxon>
        <taxon>Cellulomonadaceae</taxon>
        <taxon>Cellulomonas</taxon>
    </lineage>
</organism>
<dbReference type="Pfam" id="PF13845">
    <property type="entry name" value="Septum_form"/>
    <property type="match status" value="1"/>
</dbReference>
<proteinExistence type="predicted"/>
<dbReference type="RefSeq" id="WP_203673745.1">
    <property type="nucleotide sequence ID" value="NZ_BONP01000010.1"/>
</dbReference>
<dbReference type="Proteomes" id="UP000614741">
    <property type="component" value="Unassembled WGS sequence"/>
</dbReference>
<name>A0ABQ4DLH3_9CELL</name>
<dbReference type="EMBL" id="BONP01000010">
    <property type="protein sequence ID" value="GIG40204.1"/>
    <property type="molecule type" value="Genomic_DNA"/>
</dbReference>
<evidence type="ECO:0000313" key="3">
    <source>
        <dbReference type="EMBL" id="GIG40204.1"/>
    </source>
</evidence>
<dbReference type="PROSITE" id="PS51257">
    <property type="entry name" value="PROKAR_LIPOPROTEIN"/>
    <property type="match status" value="1"/>
</dbReference>
<feature type="domain" description="Septum formation-related" evidence="2">
    <location>
        <begin position="63"/>
        <end position="171"/>
    </location>
</feature>
<gene>
    <name evidence="3" type="ORF">Cph01nite_19660</name>
</gene>
<evidence type="ECO:0000313" key="4">
    <source>
        <dbReference type="Proteomes" id="UP000614741"/>
    </source>
</evidence>
<evidence type="ECO:0000259" key="2">
    <source>
        <dbReference type="Pfam" id="PF13845"/>
    </source>
</evidence>
<feature type="chain" id="PRO_5046891852" description="Septum formation-related domain-containing protein" evidence="1">
    <location>
        <begin position="24"/>
        <end position="183"/>
    </location>
</feature>
<accession>A0ABQ4DLH3</accession>
<protein>
    <recommendedName>
        <fullName evidence="2">Septum formation-related domain-containing protein</fullName>
    </recommendedName>
</protein>
<evidence type="ECO:0000256" key="1">
    <source>
        <dbReference type="SAM" id="SignalP"/>
    </source>
</evidence>
<feature type="signal peptide" evidence="1">
    <location>
        <begin position="1"/>
        <end position="23"/>
    </location>
</feature>
<comment type="caution">
    <text evidence="3">The sequence shown here is derived from an EMBL/GenBank/DDBJ whole genome shotgun (WGS) entry which is preliminary data.</text>
</comment>
<keyword evidence="1" id="KW-0732">Signal</keyword>
<sequence length="183" mass="19443">MNLRTRRLLAAPALAVTLAVTLAGCGSLLDSVLGDTPEPAQRDEPGGEITASAEADVFSLQVGDCLNYLETSEDASEFSSLPTVPCSELHDAEIYAETTLTEEQYQADLALAESGDTETPTHADQFCYDGFATFVGMSYEESALDYSYLAPTEEGWAQGDDVVQCLVVHLDGGVTGTMRDSGL</sequence>
<dbReference type="InterPro" id="IPR026004">
    <property type="entry name" value="Septum_form"/>
</dbReference>
<reference evidence="3 4" key="1">
    <citation type="submission" date="2021-01" db="EMBL/GenBank/DDBJ databases">
        <title>Whole genome shotgun sequence of Cellulomonas phragmiteti NBRC 110785.</title>
        <authorList>
            <person name="Komaki H."/>
            <person name="Tamura T."/>
        </authorList>
    </citation>
    <scope>NUCLEOTIDE SEQUENCE [LARGE SCALE GENOMIC DNA]</scope>
    <source>
        <strain evidence="3 4">NBRC 110785</strain>
    </source>
</reference>